<dbReference type="SMART" id="SM00962">
    <property type="entry name" value="SRP54"/>
    <property type="match status" value="1"/>
</dbReference>
<sequence length="427" mass="46712">MKIKRFMAPDMRQAIRRVREELGMDAVILSNKKVDGGIELMAAIDFDAEWAEGKTEPPPASAPARANEAEAGRLAAREHFDAFPSVRPKADRRWPDKATPRPDDEPLDKAEDSATVAALQQELASMRDLLEGQLARIAWSEFTRERPRQAEVVRHLERLGLDQALGRVIAEAGPPTADFRQAWRAALATLGKRLPVSQDDVLEQGGVIALVGPTGVGKTTSLAKLAARYIIRHGKRDVVLVNTDAYRIGTLAQLNTLGQLLGVPVYQAENPEALARVLRGLHDKRLILIDTPGMAPRDDALRPQLQTLAAIPGVTLTLVLAANMARSTLTETLQRFGQVPLDGAILTRLDEAETLGEALSALIEAKGPPLGYLGTGQRIADDFEPADRQHLLVRAVELARRRERETRARATAHTPSAHHERPSVHAQ</sequence>
<dbReference type="Pfam" id="PF00448">
    <property type="entry name" value="SRP54"/>
    <property type="match status" value="1"/>
</dbReference>
<dbReference type="GO" id="GO:0005047">
    <property type="term" value="F:signal recognition particle binding"/>
    <property type="evidence" value="ECO:0007669"/>
    <property type="project" value="TreeGrafter"/>
</dbReference>
<keyword evidence="7" id="KW-1005">Bacterial flagellum biogenesis</keyword>
<evidence type="ECO:0000256" key="6">
    <source>
        <dbReference type="ARBA" id="ARBA00022741"/>
    </source>
</evidence>
<evidence type="ECO:0000256" key="4">
    <source>
        <dbReference type="ARBA" id="ARBA00022448"/>
    </source>
</evidence>
<dbReference type="CDD" id="cd17873">
    <property type="entry name" value="FlhF"/>
    <property type="match status" value="1"/>
</dbReference>
<dbReference type="InterPro" id="IPR003593">
    <property type="entry name" value="AAA+_ATPase"/>
</dbReference>
<dbReference type="GO" id="GO:0003924">
    <property type="term" value="F:GTPase activity"/>
    <property type="evidence" value="ECO:0007669"/>
    <property type="project" value="UniProtKB-UniRule"/>
</dbReference>
<keyword evidence="17" id="KW-0969">Cilium</keyword>
<evidence type="ECO:0000256" key="14">
    <source>
        <dbReference type="SAM" id="MobiDB-lite"/>
    </source>
</evidence>
<feature type="compositionally biased region" description="Basic and acidic residues" evidence="14">
    <location>
        <begin position="88"/>
        <end position="112"/>
    </location>
</feature>
<dbReference type="PANTHER" id="PTHR43134">
    <property type="entry name" value="SIGNAL RECOGNITION PARTICLE RECEPTOR SUBUNIT ALPHA"/>
    <property type="match status" value="1"/>
</dbReference>
<gene>
    <name evidence="17" type="ORF">BW247_07895</name>
</gene>
<comment type="function">
    <text evidence="12">Necessary for flagellar biosynthesis. May be involved in translocation of the flagellum.</text>
</comment>
<comment type="similarity">
    <text evidence="2">Belongs to the GTP-binding SRP family.</text>
</comment>
<keyword evidence="11" id="KW-1006">Bacterial flagellum protein export</keyword>
<evidence type="ECO:0000256" key="7">
    <source>
        <dbReference type="ARBA" id="ARBA00022795"/>
    </source>
</evidence>
<evidence type="ECO:0000256" key="2">
    <source>
        <dbReference type="ARBA" id="ARBA00008531"/>
    </source>
</evidence>
<accession>A0A1P8UGY0</accession>
<dbReference type="PANTHER" id="PTHR43134:SF3">
    <property type="entry name" value="FLAGELLAR BIOSYNTHESIS PROTEIN FLHF"/>
    <property type="match status" value="1"/>
</dbReference>
<feature type="compositionally biased region" description="Basic and acidic residues" evidence="14">
    <location>
        <begin position="417"/>
        <end position="427"/>
    </location>
</feature>
<organism evidence="17 18">
    <name type="scientific">Acidihalobacter ferrooxydans</name>
    <dbReference type="NCBI Taxonomy" id="1765967"/>
    <lineage>
        <taxon>Bacteria</taxon>
        <taxon>Pseudomonadati</taxon>
        <taxon>Pseudomonadota</taxon>
        <taxon>Gammaproteobacteria</taxon>
        <taxon>Chromatiales</taxon>
        <taxon>Ectothiorhodospiraceae</taxon>
        <taxon>Acidihalobacter</taxon>
    </lineage>
</organism>
<evidence type="ECO:0000256" key="1">
    <source>
        <dbReference type="ARBA" id="ARBA00004413"/>
    </source>
</evidence>
<dbReference type="STRING" id="1765967.BW247_07895"/>
<feature type="region of interest" description="Disordered" evidence="14">
    <location>
        <begin position="52"/>
        <end position="71"/>
    </location>
</feature>
<keyword evidence="17" id="KW-0966">Cell projection</keyword>
<reference evidence="17 18" key="1">
    <citation type="submission" date="2017-01" db="EMBL/GenBank/DDBJ databases">
        <title>Draft sequence of Acidihalobacter ferrooxidans strain DSM 14175 (strain V8).</title>
        <authorList>
            <person name="Khaleque H.N."/>
            <person name="Ramsay J.P."/>
            <person name="Murphy R.J.T."/>
            <person name="Kaksonen A.H."/>
            <person name="Boxall N.J."/>
            <person name="Watkin E.L.J."/>
        </authorList>
    </citation>
    <scope>NUCLEOTIDE SEQUENCE [LARGE SCALE GENOMIC DNA]</scope>
    <source>
        <strain evidence="17 18">V8</strain>
    </source>
</reference>
<keyword evidence="4" id="KW-0813">Transport</keyword>
<keyword evidence="5" id="KW-1003">Cell membrane</keyword>
<dbReference type="InterPro" id="IPR027417">
    <property type="entry name" value="P-loop_NTPase"/>
</dbReference>
<keyword evidence="6" id="KW-0547">Nucleotide-binding</keyword>
<feature type="region of interest" description="Disordered" evidence="14">
    <location>
        <begin position="403"/>
        <end position="427"/>
    </location>
</feature>
<dbReference type="GO" id="GO:0015031">
    <property type="term" value="P:protein transport"/>
    <property type="evidence" value="ECO:0007669"/>
    <property type="project" value="UniProtKB-KW"/>
</dbReference>
<dbReference type="GO" id="GO:0044781">
    <property type="term" value="P:bacterial-type flagellum organization"/>
    <property type="evidence" value="ECO:0007669"/>
    <property type="project" value="UniProtKB-UniRule"/>
</dbReference>
<keyword evidence="17" id="KW-0282">Flagellum</keyword>
<dbReference type="RefSeq" id="WP_076836672.1">
    <property type="nucleotide sequence ID" value="NZ_CP019434.1"/>
</dbReference>
<evidence type="ECO:0000313" key="17">
    <source>
        <dbReference type="EMBL" id="APZ43024.1"/>
    </source>
</evidence>
<dbReference type="Proteomes" id="UP000243807">
    <property type="component" value="Chromosome"/>
</dbReference>
<dbReference type="InterPro" id="IPR047040">
    <property type="entry name" value="FlhF__GTPase_dom"/>
</dbReference>
<dbReference type="GO" id="GO:0005886">
    <property type="term" value="C:plasma membrane"/>
    <property type="evidence" value="ECO:0007669"/>
    <property type="project" value="UniProtKB-SubCell"/>
</dbReference>
<evidence type="ECO:0000256" key="9">
    <source>
        <dbReference type="ARBA" id="ARBA00023134"/>
    </source>
</evidence>
<dbReference type="FunFam" id="3.40.50.300:FF:000695">
    <property type="entry name" value="Flagellar biosynthesis regulator FlhF"/>
    <property type="match status" value="1"/>
</dbReference>
<evidence type="ECO:0000256" key="11">
    <source>
        <dbReference type="ARBA" id="ARBA00023225"/>
    </source>
</evidence>
<dbReference type="SMART" id="SM00382">
    <property type="entry name" value="AAA"/>
    <property type="match status" value="1"/>
</dbReference>
<proteinExistence type="inferred from homology"/>
<evidence type="ECO:0000256" key="5">
    <source>
        <dbReference type="ARBA" id="ARBA00022475"/>
    </source>
</evidence>
<dbReference type="InterPro" id="IPR000897">
    <property type="entry name" value="SRP54_GTPase_dom"/>
</dbReference>
<dbReference type="InterPro" id="IPR020006">
    <property type="entry name" value="FlhF"/>
</dbReference>
<keyword evidence="18" id="KW-1185">Reference proteome</keyword>
<evidence type="ECO:0000259" key="15">
    <source>
        <dbReference type="SMART" id="SM00382"/>
    </source>
</evidence>
<dbReference type="GO" id="GO:0006614">
    <property type="term" value="P:SRP-dependent cotranslational protein targeting to membrane"/>
    <property type="evidence" value="ECO:0007669"/>
    <property type="project" value="UniProtKB-UniRule"/>
</dbReference>
<dbReference type="SUPFAM" id="SSF52540">
    <property type="entry name" value="P-loop containing nucleoside triphosphate hydrolases"/>
    <property type="match status" value="1"/>
</dbReference>
<comment type="subcellular location">
    <subcellularLocation>
        <location evidence="1">Cell membrane</location>
        <topology evidence="1">Peripheral membrane protein</topology>
        <orientation evidence="1">Cytoplasmic side</orientation>
    </subcellularLocation>
</comment>
<evidence type="ECO:0000256" key="12">
    <source>
        <dbReference type="ARBA" id="ARBA00025337"/>
    </source>
</evidence>
<dbReference type="AlphaFoldDB" id="A0A1P8UGY0"/>
<feature type="domain" description="AAA+ ATPase" evidence="15">
    <location>
        <begin position="204"/>
        <end position="359"/>
    </location>
</feature>
<evidence type="ECO:0000313" key="18">
    <source>
        <dbReference type="Proteomes" id="UP000243807"/>
    </source>
</evidence>
<dbReference type="EMBL" id="CP019434">
    <property type="protein sequence ID" value="APZ43024.1"/>
    <property type="molecule type" value="Genomic_DNA"/>
</dbReference>
<evidence type="ECO:0000256" key="3">
    <source>
        <dbReference type="ARBA" id="ARBA00014919"/>
    </source>
</evidence>
<keyword evidence="8" id="KW-0653">Protein transport</keyword>
<feature type="region of interest" description="Disordered" evidence="14">
    <location>
        <begin position="80"/>
        <end position="113"/>
    </location>
</feature>
<dbReference type="GO" id="GO:0005525">
    <property type="term" value="F:GTP binding"/>
    <property type="evidence" value="ECO:0007669"/>
    <property type="project" value="UniProtKB-UniRule"/>
</dbReference>
<protein>
    <recommendedName>
        <fullName evidence="3 13">Flagellar biosynthesis protein FlhF</fullName>
    </recommendedName>
</protein>
<evidence type="ECO:0000256" key="13">
    <source>
        <dbReference type="NCBIfam" id="TIGR03499"/>
    </source>
</evidence>
<dbReference type="NCBIfam" id="TIGR03499">
    <property type="entry name" value="FlhF"/>
    <property type="match status" value="1"/>
</dbReference>
<name>A0A1P8UGY0_9GAMM</name>
<dbReference type="OrthoDB" id="9778554at2"/>
<feature type="domain" description="SRP54-type proteins GTP-binding" evidence="16">
    <location>
        <begin position="205"/>
        <end position="397"/>
    </location>
</feature>
<evidence type="ECO:0000256" key="10">
    <source>
        <dbReference type="ARBA" id="ARBA00023136"/>
    </source>
</evidence>
<evidence type="ECO:0000256" key="8">
    <source>
        <dbReference type="ARBA" id="ARBA00022927"/>
    </source>
</evidence>
<evidence type="ECO:0000259" key="16">
    <source>
        <dbReference type="SMART" id="SM00962"/>
    </source>
</evidence>
<dbReference type="KEGG" id="afy:BW247_07895"/>
<keyword evidence="9" id="KW-0342">GTP-binding</keyword>
<dbReference type="Gene3D" id="3.40.50.300">
    <property type="entry name" value="P-loop containing nucleotide triphosphate hydrolases"/>
    <property type="match status" value="1"/>
</dbReference>
<keyword evidence="10" id="KW-0472">Membrane</keyword>